<dbReference type="Pfam" id="PF01943">
    <property type="entry name" value="Polysacc_synt"/>
    <property type="match status" value="1"/>
</dbReference>
<feature type="transmembrane region" description="Helical" evidence="6">
    <location>
        <begin position="245"/>
        <end position="265"/>
    </location>
</feature>
<proteinExistence type="predicted"/>
<dbReference type="InterPro" id="IPR002797">
    <property type="entry name" value="Polysacc_synth"/>
</dbReference>
<dbReference type="Proteomes" id="UP000824087">
    <property type="component" value="Unassembled WGS sequence"/>
</dbReference>
<protein>
    <submittedName>
        <fullName evidence="7">Polysaccharide biosynthesis protein</fullName>
    </submittedName>
</protein>
<name>A0A9D1HV72_9BACT</name>
<dbReference type="InterPro" id="IPR050833">
    <property type="entry name" value="Poly_Biosynth_Transport"/>
</dbReference>
<feature type="transmembrane region" description="Helical" evidence="6">
    <location>
        <begin position="339"/>
        <end position="363"/>
    </location>
</feature>
<dbReference type="PIRSF" id="PIRSF038958">
    <property type="entry name" value="PG_synth_SpoVB"/>
    <property type="match status" value="1"/>
</dbReference>
<accession>A0A9D1HV72</accession>
<feature type="transmembrane region" description="Helical" evidence="6">
    <location>
        <begin position="127"/>
        <end position="147"/>
    </location>
</feature>
<dbReference type="AlphaFoldDB" id="A0A9D1HV72"/>
<evidence type="ECO:0000256" key="4">
    <source>
        <dbReference type="ARBA" id="ARBA00022989"/>
    </source>
</evidence>
<dbReference type="InterPro" id="IPR024923">
    <property type="entry name" value="PG_synth_SpoVB"/>
</dbReference>
<keyword evidence="3 6" id="KW-0812">Transmembrane</keyword>
<feature type="transmembrane region" description="Helical" evidence="6">
    <location>
        <begin position="432"/>
        <end position="454"/>
    </location>
</feature>
<feature type="transmembrane region" description="Helical" evidence="6">
    <location>
        <begin position="12"/>
        <end position="35"/>
    </location>
</feature>
<comment type="subcellular location">
    <subcellularLocation>
        <location evidence="1">Cell membrane</location>
        <topology evidence="1">Multi-pass membrane protein</topology>
    </subcellularLocation>
</comment>
<keyword evidence="5 6" id="KW-0472">Membrane</keyword>
<reference evidence="7" key="2">
    <citation type="journal article" date="2021" name="PeerJ">
        <title>Extensive microbial diversity within the chicken gut microbiome revealed by metagenomics and culture.</title>
        <authorList>
            <person name="Gilroy R."/>
            <person name="Ravi A."/>
            <person name="Getino M."/>
            <person name="Pursley I."/>
            <person name="Horton D.L."/>
            <person name="Alikhan N.F."/>
            <person name="Baker D."/>
            <person name="Gharbi K."/>
            <person name="Hall N."/>
            <person name="Watson M."/>
            <person name="Adriaenssens E.M."/>
            <person name="Foster-Nyarko E."/>
            <person name="Jarju S."/>
            <person name="Secka A."/>
            <person name="Antonio M."/>
            <person name="Oren A."/>
            <person name="Chaudhuri R.R."/>
            <person name="La Ragione R."/>
            <person name="Hildebrand F."/>
            <person name="Pallen M.J."/>
        </authorList>
    </citation>
    <scope>NUCLEOTIDE SEQUENCE</scope>
    <source>
        <strain evidence="7">CHK197-8231</strain>
    </source>
</reference>
<sequence length="546" mass="59894">MKKNTFLEGAMIATIGIILCKIIGLVYVIPFYAIIGTQGGALYSYAYSIYAIFLSLSNSGIPVAVSKVISEYNTLGYVKAKERAFQMASIVIIGLGIFFFLVLVIFAPTIASVILGDIQGGNTLEGVTLVIRVVATALLIVPIESVTQGYFQGHKIMVPPTMANVIEQLVRVIVIVAGSFVALQVFHLSLETAVGIAVFGATIGCLVAYFYLLRVLKKNKKKIEETALVASHEPRISRKTILKKIIYYALPFVMIDVMNSAYGMVDTLTVVSGLTDLGYDAVTTETAIGVIATWATKLNMIVASIALGITVSLIPNIASSYVKKNWKGVSRKMNQALQALSLTTIPMAFGLSFLAAPVWVIFYGYNALSIDIFRLYILQAITFSFYTTLVNLIQTMNRTKLGMGILGGSFIAKYLLNVPIMKLCYSIGIPAYYGPIFTTLLTQSVSVLLILIIMRKDYQVAYRKTIVLTIKVLLITGVMLGILSIMNLFIPVVVQSRWMAILITILYAGVGAIIYCVLGYRHHVFQEVFGNDILERILRKIHLKKA</sequence>
<dbReference type="EMBL" id="DVML01000026">
    <property type="protein sequence ID" value="HIU22907.1"/>
    <property type="molecule type" value="Genomic_DNA"/>
</dbReference>
<keyword evidence="4 6" id="KW-1133">Transmembrane helix</keyword>
<evidence type="ECO:0000313" key="7">
    <source>
        <dbReference type="EMBL" id="HIU22907.1"/>
    </source>
</evidence>
<evidence type="ECO:0000256" key="3">
    <source>
        <dbReference type="ARBA" id="ARBA00022692"/>
    </source>
</evidence>
<keyword evidence="2" id="KW-1003">Cell membrane</keyword>
<evidence type="ECO:0000256" key="1">
    <source>
        <dbReference type="ARBA" id="ARBA00004651"/>
    </source>
</evidence>
<dbReference type="PANTHER" id="PTHR30250">
    <property type="entry name" value="PST FAMILY PREDICTED COLANIC ACID TRANSPORTER"/>
    <property type="match status" value="1"/>
</dbReference>
<organism evidence="7 8">
    <name type="scientific">Candidatus Fimihabitans intestinipullorum</name>
    <dbReference type="NCBI Taxonomy" id="2840820"/>
    <lineage>
        <taxon>Bacteria</taxon>
        <taxon>Bacillati</taxon>
        <taxon>Mycoplasmatota</taxon>
        <taxon>Mycoplasmatota incertae sedis</taxon>
        <taxon>Candidatus Fimihabitans</taxon>
    </lineage>
</organism>
<dbReference type="CDD" id="cd13124">
    <property type="entry name" value="MATE_SpoVB_like"/>
    <property type="match status" value="1"/>
</dbReference>
<feature type="transmembrane region" description="Helical" evidence="6">
    <location>
        <begin position="47"/>
        <end position="69"/>
    </location>
</feature>
<feature type="transmembrane region" description="Helical" evidence="6">
    <location>
        <begin position="375"/>
        <end position="394"/>
    </location>
</feature>
<dbReference type="GO" id="GO:0005886">
    <property type="term" value="C:plasma membrane"/>
    <property type="evidence" value="ECO:0007669"/>
    <property type="project" value="UniProtKB-SubCell"/>
</dbReference>
<feature type="transmembrane region" description="Helical" evidence="6">
    <location>
        <begin position="498"/>
        <end position="518"/>
    </location>
</feature>
<evidence type="ECO:0000313" key="8">
    <source>
        <dbReference type="Proteomes" id="UP000824087"/>
    </source>
</evidence>
<evidence type="ECO:0000256" key="6">
    <source>
        <dbReference type="SAM" id="Phobius"/>
    </source>
</evidence>
<feature type="transmembrane region" description="Helical" evidence="6">
    <location>
        <begin position="401"/>
        <end position="420"/>
    </location>
</feature>
<dbReference type="PANTHER" id="PTHR30250:SF21">
    <property type="entry name" value="LIPID II FLIPPASE MURJ"/>
    <property type="match status" value="1"/>
</dbReference>
<comment type="caution">
    <text evidence="7">The sequence shown here is derived from an EMBL/GenBank/DDBJ whole genome shotgun (WGS) entry which is preliminary data.</text>
</comment>
<feature type="transmembrane region" description="Helical" evidence="6">
    <location>
        <begin position="300"/>
        <end position="318"/>
    </location>
</feature>
<feature type="transmembrane region" description="Helical" evidence="6">
    <location>
        <begin position="168"/>
        <end position="186"/>
    </location>
</feature>
<gene>
    <name evidence="7" type="ORF">IAD49_04940</name>
</gene>
<evidence type="ECO:0000256" key="5">
    <source>
        <dbReference type="ARBA" id="ARBA00023136"/>
    </source>
</evidence>
<feature type="transmembrane region" description="Helical" evidence="6">
    <location>
        <begin position="192"/>
        <end position="212"/>
    </location>
</feature>
<feature type="transmembrane region" description="Helical" evidence="6">
    <location>
        <begin position="90"/>
        <end position="115"/>
    </location>
</feature>
<feature type="transmembrane region" description="Helical" evidence="6">
    <location>
        <begin position="466"/>
        <end position="492"/>
    </location>
</feature>
<reference evidence="7" key="1">
    <citation type="submission" date="2020-10" db="EMBL/GenBank/DDBJ databases">
        <authorList>
            <person name="Gilroy R."/>
        </authorList>
    </citation>
    <scope>NUCLEOTIDE SEQUENCE</scope>
    <source>
        <strain evidence="7">CHK197-8231</strain>
    </source>
</reference>
<evidence type="ECO:0000256" key="2">
    <source>
        <dbReference type="ARBA" id="ARBA00022475"/>
    </source>
</evidence>